<feature type="domain" description="Peptidase S24/S26A/S26B/S26C" evidence="1">
    <location>
        <begin position="73"/>
        <end position="157"/>
    </location>
</feature>
<dbReference type="AlphaFoldDB" id="A0A3B7LYZ5"/>
<sequence length="215" mass="23793">MSKKIPIYFSDAAFARLQQLMGEHGKPSPTLNALLENALAPLQHTVSTSKASSIINAELQKVYPQRTCPLPVTLESIPAGFPAPSVNDIDKVIDLNDILISNPEATFLNVIKTTSMVNAGLEYGDIVVIDRSLEPRHRSIVVALIDQHELTIKRLMVSAQMSRAELEEEFGEDGQDIPERWLKAESPEYDNICLKPGQTFSVLAVVTWNLKKMLA</sequence>
<gene>
    <name evidence="2" type="ORF">CDG60_11730</name>
</gene>
<name>A0A3B7LYZ5_9GAMM</name>
<dbReference type="EMBL" id="CP032134">
    <property type="protein sequence ID" value="AXY57174.1"/>
    <property type="molecule type" value="Genomic_DNA"/>
</dbReference>
<evidence type="ECO:0000313" key="3">
    <source>
        <dbReference type="Proteomes" id="UP000263753"/>
    </source>
</evidence>
<dbReference type="RefSeq" id="WP_087512491.1">
    <property type="nucleotide sequence ID" value="NZ_CP032134.1"/>
</dbReference>
<dbReference type="Gene3D" id="2.10.109.10">
    <property type="entry name" value="Umud Fragment, subunit A"/>
    <property type="match status" value="1"/>
</dbReference>
<dbReference type="CDD" id="cd06529">
    <property type="entry name" value="S24_LexA-like"/>
    <property type="match status" value="1"/>
</dbReference>
<evidence type="ECO:0000313" key="2">
    <source>
        <dbReference type="EMBL" id="AXY57174.1"/>
    </source>
</evidence>
<dbReference type="InterPro" id="IPR050077">
    <property type="entry name" value="LexA_repressor"/>
</dbReference>
<accession>A0A3B7LYZ5</accession>
<dbReference type="Proteomes" id="UP000263753">
    <property type="component" value="Chromosome"/>
</dbReference>
<dbReference type="KEGG" id="achi:CDG60_11730"/>
<dbReference type="InterPro" id="IPR036286">
    <property type="entry name" value="LexA/Signal_pep-like_sf"/>
</dbReference>
<reference evidence="3" key="1">
    <citation type="submission" date="2018-09" db="EMBL/GenBank/DDBJ databases">
        <title>The complete genome of Acinetobacter sp. strain WCHAc010005.</title>
        <authorList>
            <person name="Hu Y."/>
            <person name="Long H."/>
            <person name="Feng Y."/>
            <person name="Zong Z."/>
        </authorList>
    </citation>
    <scope>NUCLEOTIDE SEQUENCE [LARGE SCALE GENOMIC DNA]</scope>
    <source>
        <strain evidence="3">WCHAc010005</strain>
    </source>
</reference>
<dbReference type="Pfam" id="PF00717">
    <property type="entry name" value="Peptidase_S24"/>
    <property type="match status" value="1"/>
</dbReference>
<organism evidence="2 3">
    <name type="scientific">Acinetobacter chinensis</name>
    <dbReference type="NCBI Taxonomy" id="2004650"/>
    <lineage>
        <taxon>Bacteria</taxon>
        <taxon>Pseudomonadati</taxon>
        <taxon>Pseudomonadota</taxon>
        <taxon>Gammaproteobacteria</taxon>
        <taxon>Moraxellales</taxon>
        <taxon>Moraxellaceae</taxon>
        <taxon>Acinetobacter</taxon>
    </lineage>
</organism>
<protein>
    <submittedName>
        <fullName evidence="2">LexA family transcriptional regulator</fullName>
    </submittedName>
</protein>
<dbReference type="PANTHER" id="PTHR33516:SF2">
    <property type="entry name" value="LEXA REPRESSOR-RELATED"/>
    <property type="match status" value="1"/>
</dbReference>
<evidence type="ECO:0000259" key="1">
    <source>
        <dbReference type="Pfam" id="PF00717"/>
    </source>
</evidence>
<dbReference type="SUPFAM" id="SSF51306">
    <property type="entry name" value="LexA/Signal peptidase"/>
    <property type="match status" value="1"/>
</dbReference>
<proteinExistence type="predicted"/>
<dbReference type="InterPro" id="IPR015927">
    <property type="entry name" value="Peptidase_S24_S26A/B/C"/>
</dbReference>
<dbReference type="InterPro" id="IPR039418">
    <property type="entry name" value="LexA-like"/>
</dbReference>
<dbReference type="PANTHER" id="PTHR33516">
    <property type="entry name" value="LEXA REPRESSOR"/>
    <property type="match status" value="1"/>
</dbReference>